<gene>
    <name evidence="1" type="ORF">F1189_31730</name>
</gene>
<dbReference type="InterPro" id="IPR009553">
    <property type="entry name" value="DUF1173"/>
</dbReference>
<dbReference type="RefSeq" id="WP_150045847.1">
    <property type="nucleotide sequence ID" value="NZ_VWPK01000146.1"/>
</dbReference>
<accession>A0A5M6IJ40</accession>
<reference evidence="1 2" key="1">
    <citation type="submission" date="2019-09" db="EMBL/GenBank/DDBJ databases">
        <title>Genome sequence of Rhodovastum atsumiense, a diverse member of the Acetobacteraceae family of non-sulfur purple photosynthetic bacteria.</title>
        <authorList>
            <person name="Meyer T."/>
            <person name="Kyndt J."/>
        </authorList>
    </citation>
    <scope>NUCLEOTIDE SEQUENCE [LARGE SCALE GENOMIC DNA]</scope>
    <source>
        <strain evidence="1 2">DSM 21279</strain>
    </source>
</reference>
<dbReference type="AlphaFoldDB" id="A0A5M6IJ40"/>
<feature type="non-terminal residue" evidence="1">
    <location>
        <position position="1"/>
    </location>
</feature>
<comment type="caution">
    <text evidence="1">The sequence shown here is derived from an EMBL/GenBank/DDBJ whole genome shotgun (WGS) entry which is preliminary data.</text>
</comment>
<evidence type="ECO:0000313" key="2">
    <source>
        <dbReference type="Proteomes" id="UP000325255"/>
    </source>
</evidence>
<dbReference type="OrthoDB" id="7439415at2"/>
<organism evidence="1 2">
    <name type="scientific">Rhodovastum atsumiense</name>
    <dbReference type="NCBI Taxonomy" id="504468"/>
    <lineage>
        <taxon>Bacteria</taxon>
        <taxon>Pseudomonadati</taxon>
        <taxon>Pseudomonadota</taxon>
        <taxon>Alphaproteobacteria</taxon>
        <taxon>Acetobacterales</taxon>
        <taxon>Acetobacteraceae</taxon>
        <taxon>Rhodovastum</taxon>
    </lineage>
</organism>
<keyword evidence="2" id="KW-1185">Reference proteome</keyword>
<dbReference type="Proteomes" id="UP000325255">
    <property type="component" value="Unassembled WGS sequence"/>
</dbReference>
<proteinExistence type="predicted"/>
<sequence length="237" mass="25579">PLASTLYVAEPFIAEQKEAIADRRRIHLAKGLVSHGTGSKPLMILIGDVKEITAARSAFKIIVKHSPDFHFGLSPDLHTSFQKRFEQEIALWNKKPGNHLVVAATFSVNGAGYAIIEDITAMATNANWIPIEGEPDERLVTALTAGSRAFFKVLRYGLSATAPTATAVVVDTHPRPVGLYLLPSGASEAFRADLAAQTADSQFTPWFWDTATIAMPNLPPVDGYTAMAMPVLEPAAE</sequence>
<evidence type="ECO:0000313" key="1">
    <source>
        <dbReference type="EMBL" id="KAA5607869.1"/>
    </source>
</evidence>
<dbReference type="EMBL" id="VWPK01000146">
    <property type="protein sequence ID" value="KAA5607869.1"/>
    <property type="molecule type" value="Genomic_DNA"/>
</dbReference>
<dbReference type="Pfam" id="PF06666">
    <property type="entry name" value="DUF1173"/>
    <property type="match status" value="1"/>
</dbReference>
<protein>
    <submittedName>
        <fullName evidence="1">DUF1173 domain-containing protein</fullName>
    </submittedName>
</protein>
<name>A0A5M6IJ40_9PROT</name>